<name>A0ABV0CTJ1_9SPHN</name>
<protein>
    <submittedName>
        <fullName evidence="2">STAS-like domain-containing protein</fullName>
    </submittedName>
</protein>
<comment type="caution">
    <text evidence="2">The sequence shown here is derived from an EMBL/GenBank/DDBJ whole genome shotgun (WGS) entry which is preliminary data.</text>
</comment>
<evidence type="ECO:0000313" key="2">
    <source>
        <dbReference type="EMBL" id="MEN7535976.1"/>
    </source>
</evidence>
<feature type="domain" description="DUF4325" evidence="1">
    <location>
        <begin position="26"/>
        <end position="83"/>
    </location>
</feature>
<dbReference type="Pfam" id="PF14213">
    <property type="entry name" value="DUF4325"/>
    <property type="match status" value="1"/>
</dbReference>
<sequence length="108" mass="12238">MTTFIDIGRQFSRHPAGRFPSDGKYNGESFRKKFLVTPLNVGENISIIFDNAIDYGSSFLEEAFGGLIRIEGFSRDQVLNLITLETSDDFLRYEVLEYINSAESTGRN</sequence>
<reference evidence="2 3" key="1">
    <citation type="submission" date="2024-05" db="EMBL/GenBank/DDBJ databases">
        <authorList>
            <person name="Park S."/>
        </authorList>
    </citation>
    <scope>NUCLEOTIDE SEQUENCE [LARGE SCALE GENOMIC DNA]</scope>
    <source>
        <strain evidence="2 3">DGU5</strain>
    </source>
</reference>
<dbReference type="EMBL" id="JBDLBR010000001">
    <property type="protein sequence ID" value="MEN7535976.1"/>
    <property type="molecule type" value="Genomic_DNA"/>
</dbReference>
<evidence type="ECO:0000259" key="1">
    <source>
        <dbReference type="Pfam" id="PF14213"/>
    </source>
</evidence>
<keyword evidence="3" id="KW-1185">Reference proteome</keyword>
<accession>A0ABV0CTJ1</accession>
<gene>
    <name evidence="2" type="ORF">ABDJ38_02165</name>
</gene>
<organism evidence="2 3">
    <name type="scientific">Aurantiacibacter flavus</name>
    <dbReference type="NCBI Taxonomy" id="3145232"/>
    <lineage>
        <taxon>Bacteria</taxon>
        <taxon>Pseudomonadati</taxon>
        <taxon>Pseudomonadota</taxon>
        <taxon>Alphaproteobacteria</taxon>
        <taxon>Sphingomonadales</taxon>
        <taxon>Erythrobacteraceae</taxon>
        <taxon>Aurantiacibacter</taxon>
    </lineage>
</organism>
<evidence type="ECO:0000313" key="3">
    <source>
        <dbReference type="Proteomes" id="UP001484535"/>
    </source>
</evidence>
<dbReference type="RefSeq" id="WP_346783432.1">
    <property type="nucleotide sequence ID" value="NZ_JBDLBR010000001.1"/>
</dbReference>
<proteinExistence type="predicted"/>
<dbReference type="Proteomes" id="UP001484535">
    <property type="component" value="Unassembled WGS sequence"/>
</dbReference>
<dbReference type="InterPro" id="IPR025474">
    <property type="entry name" value="DUF4325"/>
</dbReference>